<dbReference type="Proteomes" id="UP001454036">
    <property type="component" value="Unassembled WGS sequence"/>
</dbReference>
<sequence length="156" mass="18668">MLTQFFRTNDVDPEAKELNLLYKQFPTYYVWDSQIRTWTKRKRCKVIGRLCTVNPVEDERFYLRLLLNNVCAPTSYHFLLLVDGVQCTSFQKVVHLRGLLQKDDDINKTMEETSVYQMPSELRRLFATLLYYCKPTNPQKLFATFYEYMAEDFTRS</sequence>
<organism evidence="1 2">
    <name type="scientific">Lithospermum erythrorhizon</name>
    <name type="common">Purple gromwell</name>
    <name type="synonym">Lithospermum officinale var. erythrorhizon</name>
    <dbReference type="NCBI Taxonomy" id="34254"/>
    <lineage>
        <taxon>Eukaryota</taxon>
        <taxon>Viridiplantae</taxon>
        <taxon>Streptophyta</taxon>
        <taxon>Embryophyta</taxon>
        <taxon>Tracheophyta</taxon>
        <taxon>Spermatophyta</taxon>
        <taxon>Magnoliopsida</taxon>
        <taxon>eudicotyledons</taxon>
        <taxon>Gunneridae</taxon>
        <taxon>Pentapetalae</taxon>
        <taxon>asterids</taxon>
        <taxon>lamiids</taxon>
        <taxon>Boraginales</taxon>
        <taxon>Boraginaceae</taxon>
        <taxon>Boraginoideae</taxon>
        <taxon>Lithospermeae</taxon>
        <taxon>Lithospermum</taxon>
    </lineage>
</organism>
<keyword evidence="2" id="KW-1185">Reference proteome</keyword>
<dbReference type="PANTHER" id="PTHR10492:SF94">
    <property type="entry name" value="ATP-DEPENDENT DNA HELICASE"/>
    <property type="match status" value="1"/>
</dbReference>
<dbReference type="EMBL" id="BAABME010006021">
    <property type="protein sequence ID" value="GAA0167265.1"/>
    <property type="molecule type" value="Genomic_DNA"/>
</dbReference>
<protein>
    <submittedName>
        <fullName evidence="1">Uncharacterized protein</fullName>
    </submittedName>
</protein>
<evidence type="ECO:0000313" key="2">
    <source>
        <dbReference type="Proteomes" id="UP001454036"/>
    </source>
</evidence>
<proteinExistence type="predicted"/>
<accession>A0AAV3QUP2</accession>
<evidence type="ECO:0000313" key="1">
    <source>
        <dbReference type="EMBL" id="GAA0167265.1"/>
    </source>
</evidence>
<dbReference type="AlphaFoldDB" id="A0AAV3QUP2"/>
<dbReference type="PANTHER" id="PTHR10492">
    <property type="match status" value="1"/>
</dbReference>
<gene>
    <name evidence="1" type="ORF">LIER_22236</name>
</gene>
<name>A0AAV3QUP2_LITER</name>
<comment type="caution">
    <text evidence="1">The sequence shown here is derived from an EMBL/GenBank/DDBJ whole genome shotgun (WGS) entry which is preliminary data.</text>
</comment>
<reference evidence="1 2" key="1">
    <citation type="submission" date="2024-01" db="EMBL/GenBank/DDBJ databases">
        <title>The complete chloroplast genome sequence of Lithospermum erythrorhizon: insights into the phylogenetic relationship among Boraginaceae species and the maternal lineages of purple gromwells.</title>
        <authorList>
            <person name="Okada T."/>
            <person name="Watanabe K."/>
        </authorList>
    </citation>
    <scope>NUCLEOTIDE SEQUENCE [LARGE SCALE GENOMIC DNA]</scope>
</reference>